<feature type="signal peptide" evidence="2">
    <location>
        <begin position="1"/>
        <end position="38"/>
    </location>
</feature>
<organism evidence="3 4">
    <name type="scientific">Prorocentrum cordatum</name>
    <dbReference type="NCBI Taxonomy" id="2364126"/>
    <lineage>
        <taxon>Eukaryota</taxon>
        <taxon>Sar</taxon>
        <taxon>Alveolata</taxon>
        <taxon>Dinophyceae</taxon>
        <taxon>Prorocentrales</taxon>
        <taxon>Prorocentraceae</taxon>
        <taxon>Prorocentrum</taxon>
    </lineage>
</organism>
<name>A0ABN9PVV1_9DINO</name>
<feature type="compositionally biased region" description="Low complexity" evidence="1">
    <location>
        <begin position="141"/>
        <end position="151"/>
    </location>
</feature>
<evidence type="ECO:0000256" key="2">
    <source>
        <dbReference type="SAM" id="SignalP"/>
    </source>
</evidence>
<feature type="compositionally biased region" description="Low complexity" evidence="1">
    <location>
        <begin position="114"/>
        <end position="126"/>
    </location>
</feature>
<keyword evidence="4" id="KW-1185">Reference proteome</keyword>
<dbReference type="Proteomes" id="UP001189429">
    <property type="component" value="Unassembled WGS sequence"/>
</dbReference>
<feature type="non-terminal residue" evidence="3">
    <location>
        <position position="1"/>
    </location>
</feature>
<dbReference type="EMBL" id="CAUYUJ010001211">
    <property type="protein sequence ID" value="CAK0794784.1"/>
    <property type="molecule type" value="Genomic_DNA"/>
</dbReference>
<comment type="caution">
    <text evidence="3">The sequence shown here is derived from an EMBL/GenBank/DDBJ whole genome shotgun (WGS) entry which is preliminary data.</text>
</comment>
<feature type="compositionally biased region" description="Gly residues" evidence="1">
    <location>
        <begin position="52"/>
        <end position="61"/>
    </location>
</feature>
<feature type="compositionally biased region" description="Low complexity" evidence="1">
    <location>
        <begin position="65"/>
        <end position="106"/>
    </location>
</feature>
<keyword evidence="2" id="KW-0732">Signal</keyword>
<protein>
    <submittedName>
        <fullName evidence="3">Uncharacterized protein</fullName>
    </submittedName>
</protein>
<evidence type="ECO:0000313" key="3">
    <source>
        <dbReference type="EMBL" id="CAK0794784.1"/>
    </source>
</evidence>
<feature type="region of interest" description="Disordered" evidence="1">
    <location>
        <begin position="43"/>
        <end position="186"/>
    </location>
</feature>
<accession>A0ABN9PVV1</accession>
<proteinExistence type="predicted"/>
<evidence type="ECO:0000313" key="4">
    <source>
        <dbReference type="Proteomes" id="UP001189429"/>
    </source>
</evidence>
<sequence>SWPPPWDPSTASRPQPLGAPVCLLAGCALGNCWCSAQAEECKRWQPGKGTRDGGGGTGGGRAGRESGNGNARGHPPLTLPLTCAPAAAVPAPSAPGTPGAPARAGPRISVQSTAALRGGASLGAGAEVESPRAARGGGSRTAGSRQTSRTAPGARVQRASSDPRGTTQPARALHNARDADEMVMAE</sequence>
<feature type="compositionally biased region" description="Polar residues" evidence="1">
    <location>
        <begin position="158"/>
        <end position="169"/>
    </location>
</feature>
<evidence type="ECO:0000256" key="1">
    <source>
        <dbReference type="SAM" id="MobiDB-lite"/>
    </source>
</evidence>
<gene>
    <name evidence="3" type="ORF">PCOR1329_LOCUS4659</name>
</gene>
<feature type="chain" id="PRO_5047278124" evidence="2">
    <location>
        <begin position="39"/>
        <end position="186"/>
    </location>
</feature>
<reference evidence="3" key="1">
    <citation type="submission" date="2023-10" db="EMBL/GenBank/DDBJ databases">
        <authorList>
            <person name="Chen Y."/>
            <person name="Shah S."/>
            <person name="Dougan E. K."/>
            <person name="Thang M."/>
            <person name="Chan C."/>
        </authorList>
    </citation>
    <scope>NUCLEOTIDE SEQUENCE [LARGE SCALE GENOMIC DNA]</scope>
</reference>